<reference evidence="2 3" key="1">
    <citation type="submission" date="2013-11" db="EMBL/GenBank/DDBJ databases">
        <title>Genome sequencing of Stegodyphus mimosarum.</title>
        <authorList>
            <person name="Bechsgaard J."/>
        </authorList>
    </citation>
    <scope>NUCLEOTIDE SEQUENCE [LARGE SCALE GENOMIC DNA]</scope>
</reference>
<accession>A0A087UES7</accession>
<evidence type="ECO:0000256" key="1">
    <source>
        <dbReference type="SAM" id="SignalP"/>
    </source>
</evidence>
<dbReference type="Proteomes" id="UP000054359">
    <property type="component" value="Unassembled WGS sequence"/>
</dbReference>
<protein>
    <submittedName>
        <fullName evidence="2">Uncharacterized protein</fullName>
    </submittedName>
</protein>
<dbReference type="EMBL" id="KK119499">
    <property type="protein sequence ID" value="KFM75866.1"/>
    <property type="molecule type" value="Genomic_DNA"/>
</dbReference>
<evidence type="ECO:0000313" key="2">
    <source>
        <dbReference type="EMBL" id="KFM75866.1"/>
    </source>
</evidence>
<organism evidence="2 3">
    <name type="scientific">Stegodyphus mimosarum</name>
    <name type="common">African social velvet spider</name>
    <dbReference type="NCBI Taxonomy" id="407821"/>
    <lineage>
        <taxon>Eukaryota</taxon>
        <taxon>Metazoa</taxon>
        <taxon>Ecdysozoa</taxon>
        <taxon>Arthropoda</taxon>
        <taxon>Chelicerata</taxon>
        <taxon>Arachnida</taxon>
        <taxon>Araneae</taxon>
        <taxon>Araneomorphae</taxon>
        <taxon>Entelegynae</taxon>
        <taxon>Eresoidea</taxon>
        <taxon>Eresidae</taxon>
        <taxon>Stegodyphus</taxon>
    </lineage>
</organism>
<feature type="non-terminal residue" evidence="2">
    <location>
        <position position="42"/>
    </location>
</feature>
<sequence length="42" mass="4530">MEFLQWAFTFVLAMAISALTIVQAEPGGNTEPLVNVPPIAEI</sequence>
<name>A0A087UES7_STEMI</name>
<keyword evidence="1" id="KW-0732">Signal</keyword>
<gene>
    <name evidence="2" type="ORF">X975_01868</name>
</gene>
<dbReference type="AlphaFoldDB" id="A0A087UES7"/>
<keyword evidence="3" id="KW-1185">Reference proteome</keyword>
<evidence type="ECO:0000313" key="3">
    <source>
        <dbReference type="Proteomes" id="UP000054359"/>
    </source>
</evidence>
<feature type="chain" id="PRO_5001830442" evidence="1">
    <location>
        <begin position="25"/>
        <end position="42"/>
    </location>
</feature>
<proteinExistence type="predicted"/>
<feature type="signal peptide" evidence="1">
    <location>
        <begin position="1"/>
        <end position="24"/>
    </location>
</feature>